<keyword evidence="1" id="KW-0812">Transmembrane</keyword>
<name>A0A4Z0GU07_9BACI</name>
<organism evidence="2 3">
    <name type="scientific">Halobacillus salinus</name>
    <dbReference type="NCBI Taxonomy" id="192814"/>
    <lineage>
        <taxon>Bacteria</taxon>
        <taxon>Bacillati</taxon>
        <taxon>Bacillota</taxon>
        <taxon>Bacilli</taxon>
        <taxon>Bacillales</taxon>
        <taxon>Bacillaceae</taxon>
        <taxon>Halobacillus</taxon>
    </lineage>
</organism>
<dbReference type="AlphaFoldDB" id="A0A4Z0GU07"/>
<evidence type="ECO:0008006" key="4">
    <source>
        <dbReference type="Google" id="ProtNLM"/>
    </source>
</evidence>
<accession>A0A4Z0GU07</accession>
<reference evidence="2 3" key="1">
    <citation type="journal article" date="2003" name="Int. J. Syst. Evol. Microbiol.">
        <title>Halobacillus salinus sp. nov., isolated from a salt lake on the coast of the East Sea in Korea.</title>
        <authorList>
            <person name="Yoon J.H."/>
            <person name="Kang K.H."/>
            <person name="Park Y.H."/>
        </authorList>
    </citation>
    <scope>NUCLEOTIDE SEQUENCE [LARGE SCALE GENOMIC DNA]</scope>
    <source>
        <strain evidence="2 3">HSL-3</strain>
    </source>
</reference>
<dbReference type="OrthoDB" id="2689879at2"/>
<dbReference type="STRING" id="192814.GCA_900166575_00264"/>
<keyword evidence="1" id="KW-1133">Transmembrane helix</keyword>
<dbReference type="Proteomes" id="UP000297982">
    <property type="component" value="Unassembled WGS sequence"/>
</dbReference>
<keyword evidence="3" id="KW-1185">Reference proteome</keyword>
<feature type="transmembrane region" description="Helical" evidence="1">
    <location>
        <begin position="12"/>
        <end position="34"/>
    </location>
</feature>
<keyword evidence="1" id="KW-0472">Membrane</keyword>
<sequence>MSEQPKKKGMNKWLLIALIVVGVAAIGGTGYAVLKETNPMVMYLDALKNTVDEQTERMSDYTEPQTELRERQLEEAYKSEGKLTMDMNIQGDQIQQMVPQVALVQGLLSQVQVDLDSKYNPESKELYGAMDLNMQGNSIANGSFYQNEETFAAQAPFVYDKYFALGNDQLGAVMEKFGESSEGLEEMPNFVEYAQSQMSQEEAEEMLKDYAVAMGKELNQDQFSLSDGEYDGESYDKVTIEVSEEEAKQMLVTLLEKIKDDERIQDMLEQQSAMQGNVEGVAGVEDLQADLDKAIENIDEVKIPGGITGEAYIKDDIVAHQTWNMNLTGEDEEVIAVEMANDYTTESDSKYTSAFQVNVSPESKEESITVKYEEKGEEKDDSLNVDYTIGVTSDLEQDNFTANLLLNSVYKEGSMDTDFELQLEGEAFQQQAMPSVSGFVNTTSEQDGDDQVIQTTNVGLSLSMDDPNMGTMAADLEFNFENALTFTDDLEFPALAEDNTVQLMDVTDEEMAQIGSEVQMNFQQHISSMMGGLGGLGGF</sequence>
<evidence type="ECO:0000313" key="2">
    <source>
        <dbReference type="EMBL" id="TGB01121.1"/>
    </source>
</evidence>
<evidence type="ECO:0000313" key="3">
    <source>
        <dbReference type="Proteomes" id="UP000297982"/>
    </source>
</evidence>
<dbReference type="RefSeq" id="WP_079478724.1">
    <property type="nucleotide sequence ID" value="NZ_FVYZ01000004.1"/>
</dbReference>
<dbReference type="EMBL" id="SRJC01000008">
    <property type="protein sequence ID" value="TGB01121.1"/>
    <property type="molecule type" value="Genomic_DNA"/>
</dbReference>
<evidence type="ECO:0000256" key="1">
    <source>
        <dbReference type="SAM" id="Phobius"/>
    </source>
</evidence>
<gene>
    <name evidence="2" type="ORF">E4663_18390</name>
</gene>
<protein>
    <recommendedName>
        <fullName evidence="4">DUF945 family protein</fullName>
    </recommendedName>
</protein>
<comment type="caution">
    <text evidence="2">The sequence shown here is derived from an EMBL/GenBank/DDBJ whole genome shotgun (WGS) entry which is preliminary data.</text>
</comment>
<proteinExistence type="predicted"/>